<dbReference type="InterPro" id="IPR027417">
    <property type="entry name" value="P-loop_NTPase"/>
</dbReference>
<dbReference type="RefSeq" id="WP_056992709.1">
    <property type="nucleotide sequence ID" value="NZ_JQCE01000020.1"/>
</dbReference>
<evidence type="ECO:0000256" key="1">
    <source>
        <dbReference type="ARBA" id="ARBA00022741"/>
    </source>
</evidence>
<dbReference type="Pfam" id="PF17863">
    <property type="entry name" value="AAA_lid_2"/>
    <property type="match status" value="1"/>
</dbReference>
<dbReference type="Pfam" id="PF07726">
    <property type="entry name" value="AAA_3"/>
    <property type="match status" value="1"/>
</dbReference>
<gene>
    <name evidence="5" type="ORF">IV56_GL000409</name>
</gene>
<accession>A0A0R2MV53</accession>
<evidence type="ECO:0000256" key="3">
    <source>
        <dbReference type="ARBA" id="ARBA00061607"/>
    </source>
</evidence>
<dbReference type="EMBL" id="JQCE01000020">
    <property type="protein sequence ID" value="KRO17289.1"/>
    <property type="molecule type" value="Genomic_DNA"/>
</dbReference>
<dbReference type="CDD" id="cd00009">
    <property type="entry name" value="AAA"/>
    <property type="match status" value="1"/>
</dbReference>
<dbReference type="SUPFAM" id="SSF52540">
    <property type="entry name" value="P-loop containing nucleoside triphosphate hydrolases"/>
    <property type="match status" value="1"/>
</dbReference>
<keyword evidence="6" id="KW-1185">Reference proteome</keyword>
<dbReference type="PANTHER" id="PTHR42759:SF5">
    <property type="entry name" value="METHANOL DEHYDROGENASE REGULATOR"/>
    <property type="match status" value="1"/>
</dbReference>
<evidence type="ECO:0000259" key="4">
    <source>
        <dbReference type="SMART" id="SM00382"/>
    </source>
</evidence>
<dbReference type="InterPro" id="IPR011703">
    <property type="entry name" value="ATPase_AAA-3"/>
</dbReference>
<evidence type="ECO:0000313" key="5">
    <source>
        <dbReference type="EMBL" id="KRO17289.1"/>
    </source>
</evidence>
<dbReference type="InterPro" id="IPR041628">
    <property type="entry name" value="ChlI/MoxR_AAA_lid"/>
</dbReference>
<dbReference type="FunFam" id="3.40.50.300:FF:000640">
    <property type="entry name" value="MoxR family ATPase"/>
    <property type="match status" value="1"/>
</dbReference>
<dbReference type="Gene3D" id="3.40.50.300">
    <property type="entry name" value="P-loop containing nucleotide triphosphate hydrolases"/>
    <property type="match status" value="1"/>
</dbReference>
<protein>
    <submittedName>
        <fullName evidence="5">Methanol dehydrogenase regulatory protein</fullName>
    </submittedName>
</protein>
<dbReference type="AlphaFoldDB" id="A0A0R2MV53"/>
<reference evidence="5 6" key="1">
    <citation type="journal article" date="2015" name="Genome Announc.">
        <title>Expanding the biotechnology potential of lactobacilli through comparative genomics of 213 strains and associated genera.</title>
        <authorList>
            <person name="Sun Z."/>
            <person name="Harris H.M."/>
            <person name="McCann A."/>
            <person name="Guo C."/>
            <person name="Argimon S."/>
            <person name="Zhang W."/>
            <person name="Yang X."/>
            <person name="Jeffery I.B."/>
            <person name="Cooney J.C."/>
            <person name="Kagawa T.F."/>
            <person name="Liu W."/>
            <person name="Song Y."/>
            <person name="Salvetti E."/>
            <person name="Wrobel A."/>
            <person name="Rasinkangas P."/>
            <person name="Parkhill J."/>
            <person name="Rea M.C."/>
            <person name="O'Sullivan O."/>
            <person name="Ritari J."/>
            <person name="Douillard F.P."/>
            <person name="Paul Ross R."/>
            <person name="Yang R."/>
            <person name="Briner A.E."/>
            <person name="Felis G.E."/>
            <person name="de Vos W.M."/>
            <person name="Barrangou R."/>
            <person name="Klaenhammer T.R."/>
            <person name="Caufield P.W."/>
            <person name="Cui Y."/>
            <person name="Zhang H."/>
            <person name="O'Toole P.W."/>
        </authorList>
    </citation>
    <scope>NUCLEOTIDE SEQUENCE [LARGE SCALE GENOMIC DNA]</scope>
    <source>
        <strain evidence="5 6">DSM 24301</strain>
    </source>
</reference>
<comment type="similarity">
    <text evidence="3">Belongs to the MoxR family.</text>
</comment>
<dbReference type="PIRSF" id="PIRSF002849">
    <property type="entry name" value="AAA_ATPase_chaperone_MoxR_prd"/>
    <property type="match status" value="1"/>
</dbReference>
<evidence type="ECO:0000313" key="6">
    <source>
        <dbReference type="Proteomes" id="UP000050969"/>
    </source>
</evidence>
<organism evidence="5 6">
    <name type="scientific">Lacticaseibacillus saniviri JCM 17471 = DSM 24301</name>
    <dbReference type="NCBI Taxonomy" id="1293598"/>
    <lineage>
        <taxon>Bacteria</taxon>
        <taxon>Bacillati</taxon>
        <taxon>Bacillota</taxon>
        <taxon>Bacilli</taxon>
        <taxon>Lactobacillales</taxon>
        <taxon>Lactobacillaceae</taxon>
        <taxon>Lacticaseibacillus</taxon>
    </lineage>
</organism>
<dbReference type="STRING" id="1293598.IV56_GL000409"/>
<dbReference type="PATRIC" id="fig|1293598.4.peg.441"/>
<dbReference type="GO" id="GO:0016887">
    <property type="term" value="F:ATP hydrolysis activity"/>
    <property type="evidence" value="ECO:0007669"/>
    <property type="project" value="InterPro"/>
</dbReference>
<keyword evidence="2" id="KW-0067">ATP-binding</keyword>
<dbReference type="GO" id="GO:0005524">
    <property type="term" value="F:ATP binding"/>
    <property type="evidence" value="ECO:0007669"/>
    <property type="project" value="UniProtKB-KW"/>
</dbReference>
<dbReference type="Gene3D" id="1.10.8.80">
    <property type="entry name" value="Magnesium chelatase subunit I, C-Terminal domain"/>
    <property type="match status" value="1"/>
</dbReference>
<keyword evidence="1" id="KW-0547">Nucleotide-binding</keyword>
<sequence length="306" mass="33532">MAEDIRDVITHVTEQVRRAVVGHDQVVRLTLTAMLAGGHVLFEDVPGVGKTTLVEALAKTLDLNFRRIQFTPDLLPSDILGGAIFNQKTAQFEFRKGPLFTPIVLADEINRATPRTQAALLEAMGERRITLDGTTFDLDPNFFVLATQNASEFAGTYPLPEAQLDRFLMRLHLGYPDQAAELALLMGEHRDLAIDTVLNGQQLQALKQQVKAVKADPKVAEYVLNLVQATRDAASVRLGISPRGGLALMAAAKAYALIDGRQFVTPEDVQTLVTPVFAHRLLMMPGSELTATAQLEMILQQITLPD</sequence>
<proteinExistence type="inferred from homology"/>
<dbReference type="Proteomes" id="UP000050969">
    <property type="component" value="Unassembled WGS sequence"/>
</dbReference>
<dbReference type="PANTHER" id="PTHR42759">
    <property type="entry name" value="MOXR FAMILY PROTEIN"/>
    <property type="match status" value="1"/>
</dbReference>
<comment type="caution">
    <text evidence="5">The sequence shown here is derived from an EMBL/GenBank/DDBJ whole genome shotgun (WGS) entry which is preliminary data.</text>
</comment>
<feature type="domain" description="AAA+ ATPase" evidence="4">
    <location>
        <begin position="36"/>
        <end position="177"/>
    </location>
</feature>
<dbReference type="SMART" id="SM00382">
    <property type="entry name" value="AAA"/>
    <property type="match status" value="1"/>
</dbReference>
<dbReference type="InterPro" id="IPR050764">
    <property type="entry name" value="CbbQ/NirQ/NorQ/GpvN"/>
</dbReference>
<name>A0A0R2MV53_9LACO</name>
<dbReference type="InterPro" id="IPR003593">
    <property type="entry name" value="AAA+_ATPase"/>
</dbReference>
<evidence type="ECO:0000256" key="2">
    <source>
        <dbReference type="ARBA" id="ARBA00022840"/>
    </source>
</evidence>